<reference evidence="2 3" key="1">
    <citation type="journal article" date="2021" name="Elife">
        <title>Chloroplast acquisition without the gene transfer in kleptoplastic sea slugs, Plakobranchus ocellatus.</title>
        <authorList>
            <person name="Maeda T."/>
            <person name="Takahashi S."/>
            <person name="Yoshida T."/>
            <person name="Shimamura S."/>
            <person name="Takaki Y."/>
            <person name="Nagai Y."/>
            <person name="Toyoda A."/>
            <person name="Suzuki Y."/>
            <person name="Arimoto A."/>
            <person name="Ishii H."/>
            <person name="Satoh N."/>
            <person name="Nishiyama T."/>
            <person name="Hasebe M."/>
            <person name="Maruyama T."/>
            <person name="Minagawa J."/>
            <person name="Obokata J."/>
            <person name="Shigenobu S."/>
        </authorList>
    </citation>
    <scope>NUCLEOTIDE SEQUENCE [LARGE SCALE GENOMIC DNA]</scope>
</reference>
<dbReference type="Proteomes" id="UP000762676">
    <property type="component" value="Unassembled WGS sequence"/>
</dbReference>
<dbReference type="InterPro" id="IPR036282">
    <property type="entry name" value="Glutathione-S-Trfase_C_sf"/>
</dbReference>
<feature type="domain" description="Metaxin glutathione S-transferase" evidence="1">
    <location>
        <begin position="1"/>
        <end position="47"/>
    </location>
</feature>
<evidence type="ECO:0000259" key="1">
    <source>
        <dbReference type="Pfam" id="PF17171"/>
    </source>
</evidence>
<comment type="caution">
    <text evidence="2">The sequence shown here is derived from an EMBL/GenBank/DDBJ whole genome shotgun (WGS) entry which is preliminary data.</text>
</comment>
<dbReference type="InterPro" id="IPR033468">
    <property type="entry name" value="Metaxin_GST"/>
</dbReference>
<protein>
    <submittedName>
        <fullName evidence="2">Failed axon connections homolog</fullName>
    </submittedName>
</protein>
<evidence type="ECO:0000313" key="3">
    <source>
        <dbReference type="Proteomes" id="UP000762676"/>
    </source>
</evidence>
<keyword evidence="3" id="KW-1185">Reference proteome</keyword>
<gene>
    <name evidence="2" type="ORF">ElyMa_003182200</name>
</gene>
<sequence length="72" mass="8093">MMGDSPTEVDCSAFAMLSCLVFSFHDDIAGGIVKDHFPKLYSYVMRMKDLAWPDWDECTTKGGNHSKQLGLF</sequence>
<proteinExistence type="predicted"/>
<accession>A0AAV4IXI8</accession>
<dbReference type="EMBL" id="BMAT01006572">
    <property type="protein sequence ID" value="GFS15243.1"/>
    <property type="molecule type" value="Genomic_DNA"/>
</dbReference>
<evidence type="ECO:0000313" key="2">
    <source>
        <dbReference type="EMBL" id="GFS15243.1"/>
    </source>
</evidence>
<dbReference type="AlphaFoldDB" id="A0AAV4IXI8"/>
<name>A0AAV4IXI8_9GAST</name>
<dbReference type="SUPFAM" id="SSF47616">
    <property type="entry name" value="GST C-terminal domain-like"/>
    <property type="match status" value="1"/>
</dbReference>
<organism evidence="2 3">
    <name type="scientific">Elysia marginata</name>
    <dbReference type="NCBI Taxonomy" id="1093978"/>
    <lineage>
        <taxon>Eukaryota</taxon>
        <taxon>Metazoa</taxon>
        <taxon>Spiralia</taxon>
        <taxon>Lophotrochozoa</taxon>
        <taxon>Mollusca</taxon>
        <taxon>Gastropoda</taxon>
        <taxon>Heterobranchia</taxon>
        <taxon>Euthyneura</taxon>
        <taxon>Panpulmonata</taxon>
        <taxon>Sacoglossa</taxon>
        <taxon>Placobranchoidea</taxon>
        <taxon>Plakobranchidae</taxon>
        <taxon>Elysia</taxon>
    </lineage>
</organism>
<dbReference type="Pfam" id="PF17171">
    <property type="entry name" value="GST_C_6"/>
    <property type="match status" value="1"/>
</dbReference>